<dbReference type="AlphaFoldDB" id="A0A6N9VBQ8"/>
<organism evidence="2 3">
    <name type="scientific">Streptomyces microflavus</name>
    <name type="common">Streptomyces lipmanii</name>
    <dbReference type="NCBI Taxonomy" id="1919"/>
    <lineage>
        <taxon>Bacteria</taxon>
        <taxon>Bacillati</taxon>
        <taxon>Actinomycetota</taxon>
        <taxon>Actinomycetes</taxon>
        <taxon>Kitasatosporales</taxon>
        <taxon>Streptomycetaceae</taxon>
        <taxon>Streptomyces</taxon>
    </lineage>
</organism>
<name>A0A6N9VBQ8_STRMI</name>
<dbReference type="InterPro" id="IPR053931">
    <property type="entry name" value="RapZ_C"/>
</dbReference>
<proteinExistence type="predicted"/>
<protein>
    <recommendedName>
        <fullName evidence="1">RapZ C-terminal domain-containing protein</fullName>
    </recommendedName>
</protein>
<dbReference type="Proteomes" id="UP000471648">
    <property type="component" value="Unassembled WGS sequence"/>
</dbReference>
<dbReference type="InterPro" id="IPR005337">
    <property type="entry name" value="RapZ-like"/>
</dbReference>
<sequence length="151" mass="16667">MNPTPEDLSTLYPENHISTVITSYGTGHNDPPTGEALLVDTRSLRNPPDDPAVRERMLHSNGLNPEVRRYVMNTPGATTIVTRNAEKALLLLANTEQWADKPLQRVDIHVLCGGGRHRSVAIAEEIAVHLRAAGIGCEVEHRHIDRPILPH</sequence>
<evidence type="ECO:0000259" key="1">
    <source>
        <dbReference type="Pfam" id="PF22740"/>
    </source>
</evidence>
<comment type="caution">
    <text evidence="2">The sequence shown here is derived from an EMBL/GenBank/DDBJ whole genome shotgun (WGS) entry which is preliminary data.</text>
</comment>
<dbReference type="RefSeq" id="WP_164358178.1">
    <property type="nucleotide sequence ID" value="NZ_JAAGME010001046.1"/>
</dbReference>
<dbReference type="PANTHER" id="PTHR30448:SF0">
    <property type="entry name" value="RNASE ADAPTER PROTEIN RAPZ"/>
    <property type="match status" value="1"/>
</dbReference>
<dbReference type="Pfam" id="PF22740">
    <property type="entry name" value="PapZ_C"/>
    <property type="match status" value="1"/>
</dbReference>
<dbReference type="EMBL" id="JAAGME010001046">
    <property type="protein sequence ID" value="NEB70290.1"/>
    <property type="molecule type" value="Genomic_DNA"/>
</dbReference>
<dbReference type="PANTHER" id="PTHR30448">
    <property type="entry name" value="RNASE ADAPTER PROTEIN RAPZ"/>
    <property type="match status" value="1"/>
</dbReference>
<evidence type="ECO:0000313" key="2">
    <source>
        <dbReference type="EMBL" id="NEB70290.1"/>
    </source>
</evidence>
<reference evidence="2 3" key="1">
    <citation type="submission" date="2020-01" db="EMBL/GenBank/DDBJ databases">
        <title>Insect and environment-associated Actinomycetes.</title>
        <authorList>
            <person name="Currrie C."/>
            <person name="Chevrette M."/>
            <person name="Carlson C."/>
            <person name="Stubbendieck R."/>
            <person name="Wendt-Pienkowski E."/>
        </authorList>
    </citation>
    <scope>NUCLEOTIDE SEQUENCE [LARGE SCALE GENOMIC DNA]</scope>
    <source>
        <strain evidence="2 3">SID14438</strain>
    </source>
</reference>
<accession>A0A6N9VBQ8</accession>
<dbReference type="GO" id="GO:0005524">
    <property type="term" value="F:ATP binding"/>
    <property type="evidence" value="ECO:0007669"/>
    <property type="project" value="InterPro"/>
</dbReference>
<evidence type="ECO:0000313" key="3">
    <source>
        <dbReference type="Proteomes" id="UP000471648"/>
    </source>
</evidence>
<feature type="domain" description="RapZ C-terminal" evidence="1">
    <location>
        <begin position="20"/>
        <end position="144"/>
    </location>
</feature>
<gene>
    <name evidence="2" type="ORF">G3I39_25015</name>
</gene>